<dbReference type="RefSeq" id="XP_052944979.1">
    <property type="nucleotide sequence ID" value="XM_053088554.1"/>
</dbReference>
<accession>A0AA38LS08</accession>
<dbReference type="Proteomes" id="UP001164286">
    <property type="component" value="Unassembled WGS sequence"/>
</dbReference>
<sequence>MARPALRPLALFRQHQRQISTSVPLLAATPSPVQVPVSLIASLRKLRPVPLSLAREALQKSNNNIDSALSYLDSSSSASTTKKAEKVSGRSTSEGVIAISLLGGKRVGMVHVGCETDFVARNDIFLKTSRSIAGTTAFLDVPGEREPSPASTDAPPSTADPIRDFPVSALMEAPIISLPSSDGAPAANTNPTPTTDPTTISQSLLSTLSQTGENLRLLRAVSFAAPFPSSPLIRYVPGAYAHGGSSSSEGKVGGIAVISAQSRDSEKPMAARIHGVGGDQLEKDLLDLARTVARQVVGFPTMRISAGEGGEGEEEALLSQQAMMFGKQEPVAQVLEEWGAGKGLKVDVVGFRRWAVGDDLTEVAAGDPQAQAV</sequence>
<feature type="region of interest" description="Disordered" evidence="2">
    <location>
        <begin position="178"/>
        <end position="200"/>
    </location>
</feature>
<keyword evidence="3" id="KW-0251">Elongation factor</keyword>
<evidence type="ECO:0000313" key="3">
    <source>
        <dbReference type="EMBL" id="KAI9635202.1"/>
    </source>
</evidence>
<name>A0AA38LS08_9TREE</name>
<feature type="compositionally biased region" description="Low complexity" evidence="2">
    <location>
        <begin position="184"/>
        <end position="200"/>
    </location>
</feature>
<dbReference type="GO" id="GO:0005739">
    <property type="term" value="C:mitochondrion"/>
    <property type="evidence" value="ECO:0007669"/>
    <property type="project" value="GOC"/>
</dbReference>
<organism evidence="3 4">
    <name type="scientific">Dioszegia hungarica</name>
    <dbReference type="NCBI Taxonomy" id="4972"/>
    <lineage>
        <taxon>Eukaryota</taxon>
        <taxon>Fungi</taxon>
        <taxon>Dikarya</taxon>
        <taxon>Basidiomycota</taxon>
        <taxon>Agaricomycotina</taxon>
        <taxon>Tremellomycetes</taxon>
        <taxon>Tremellales</taxon>
        <taxon>Bulleribasidiaceae</taxon>
        <taxon>Dioszegia</taxon>
    </lineage>
</organism>
<evidence type="ECO:0000256" key="1">
    <source>
        <dbReference type="ARBA" id="ARBA00022946"/>
    </source>
</evidence>
<evidence type="ECO:0000256" key="2">
    <source>
        <dbReference type="SAM" id="MobiDB-lite"/>
    </source>
</evidence>
<dbReference type="SUPFAM" id="SSF54713">
    <property type="entry name" value="Elongation factor Ts (EF-Ts), dimerisation domain"/>
    <property type="match status" value="1"/>
</dbReference>
<dbReference type="Gene3D" id="3.30.479.20">
    <property type="entry name" value="Elongation factor Ts, dimerisation domain"/>
    <property type="match status" value="2"/>
</dbReference>
<proteinExistence type="predicted"/>
<dbReference type="AlphaFoldDB" id="A0AA38LS08"/>
<protein>
    <submittedName>
        <fullName evidence="3">Elongation factor ts (Ef-ts)</fullName>
    </submittedName>
</protein>
<comment type="caution">
    <text evidence="3">The sequence shown here is derived from an EMBL/GenBank/DDBJ whole genome shotgun (WGS) entry which is preliminary data.</text>
</comment>
<dbReference type="InterPro" id="IPR009060">
    <property type="entry name" value="UBA-like_sf"/>
</dbReference>
<dbReference type="GeneID" id="77727759"/>
<dbReference type="PANTHER" id="PTHR11741:SF0">
    <property type="entry name" value="ELONGATION FACTOR TS, MITOCHONDRIAL"/>
    <property type="match status" value="1"/>
</dbReference>
<feature type="region of interest" description="Disordered" evidence="2">
    <location>
        <begin position="137"/>
        <end position="163"/>
    </location>
</feature>
<dbReference type="GO" id="GO:0070125">
    <property type="term" value="P:mitochondrial translational elongation"/>
    <property type="evidence" value="ECO:0007669"/>
    <property type="project" value="TreeGrafter"/>
</dbReference>
<dbReference type="EMBL" id="JAKWFO010000005">
    <property type="protein sequence ID" value="KAI9635202.1"/>
    <property type="molecule type" value="Genomic_DNA"/>
</dbReference>
<gene>
    <name evidence="3" type="ORF">MKK02DRAFT_32681</name>
</gene>
<keyword evidence="4" id="KW-1185">Reference proteome</keyword>
<dbReference type="Gene3D" id="1.10.8.10">
    <property type="entry name" value="DNA helicase RuvA subunit, C-terminal domain"/>
    <property type="match status" value="1"/>
</dbReference>
<dbReference type="InterPro" id="IPR036402">
    <property type="entry name" value="EF-Ts_dimer_sf"/>
</dbReference>
<feature type="compositionally biased region" description="Low complexity" evidence="2">
    <location>
        <begin position="148"/>
        <end position="160"/>
    </location>
</feature>
<dbReference type="SUPFAM" id="SSF46934">
    <property type="entry name" value="UBA-like"/>
    <property type="match status" value="1"/>
</dbReference>
<dbReference type="GO" id="GO:0003746">
    <property type="term" value="F:translation elongation factor activity"/>
    <property type="evidence" value="ECO:0007669"/>
    <property type="project" value="UniProtKB-KW"/>
</dbReference>
<dbReference type="PANTHER" id="PTHR11741">
    <property type="entry name" value="ELONGATION FACTOR TS"/>
    <property type="match status" value="1"/>
</dbReference>
<keyword evidence="3" id="KW-0648">Protein biosynthesis</keyword>
<dbReference type="InterPro" id="IPR001816">
    <property type="entry name" value="Transl_elong_EFTs/EF1B"/>
</dbReference>
<evidence type="ECO:0000313" key="4">
    <source>
        <dbReference type="Proteomes" id="UP001164286"/>
    </source>
</evidence>
<reference evidence="3" key="1">
    <citation type="journal article" date="2022" name="G3 (Bethesda)">
        <title>High quality genome of the basidiomycete yeast Dioszegia hungarica PDD-24b-2 isolated from cloud water.</title>
        <authorList>
            <person name="Jarrige D."/>
            <person name="Haridas S."/>
            <person name="Bleykasten-Grosshans C."/>
            <person name="Joly M."/>
            <person name="Nadalig T."/>
            <person name="Sancelme M."/>
            <person name="Vuilleumier S."/>
            <person name="Grigoriev I.V."/>
            <person name="Amato P."/>
            <person name="Bringel F."/>
        </authorList>
    </citation>
    <scope>NUCLEOTIDE SEQUENCE</scope>
    <source>
        <strain evidence="3">PDD-24b-2</strain>
    </source>
</reference>
<keyword evidence="1" id="KW-0809">Transit peptide</keyword>